<feature type="transmembrane region" description="Helical" evidence="1">
    <location>
        <begin position="96"/>
        <end position="118"/>
    </location>
</feature>
<evidence type="ECO:0000256" key="1">
    <source>
        <dbReference type="SAM" id="Phobius"/>
    </source>
</evidence>
<dbReference type="AlphaFoldDB" id="A0A077AVL7"/>
<feature type="transmembrane region" description="Helical" evidence="1">
    <location>
        <begin position="183"/>
        <end position="202"/>
    </location>
</feature>
<dbReference type="Proteomes" id="UP000028926">
    <property type="component" value="Chromosome"/>
</dbReference>
<evidence type="ECO:0008006" key="4">
    <source>
        <dbReference type="Google" id="ProtNLM"/>
    </source>
</evidence>
<dbReference type="OrthoDB" id="6691119at2"/>
<evidence type="ECO:0000313" key="2">
    <source>
        <dbReference type="EMBL" id="AIK96089.1"/>
    </source>
</evidence>
<gene>
    <name evidence="2" type="ORF">ID47_04040</name>
</gene>
<keyword evidence="3" id="KW-1185">Reference proteome</keyword>
<name>A0A077AVL7_9PROT</name>
<sequence length="213" mass="24743">MAEQTLTNNNISLDQLRPYYINDSAKISRSTRYYDYVFQQILDGKRSKSNWAAGFMSTLWTIYRRQYELAFVISLIFMVVATLETLLPQYSNGLSLFLGIVLLFVLAFKGNTYYFNAIKKKIETGIKPEHPSNNIDKQGTCLLLVFFITTFTLSLYGVVGVLLDPEIISMAEQLHHIEELSRKYLKINWIAFVVFWGALYIWRIHPEKAKRNS</sequence>
<keyword evidence="1" id="KW-0812">Transmembrane</keyword>
<dbReference type="STRING" id="91604.ID47_04040"/>
<dbReference type="KEGG" id="paca:ID47_04040"/>
<feature type="transmembrane region" description="Helical" evidence="1">
    <location>
        <begin position="139"/>
        <end position="163"/>
    </location>
</feature>
<protein>
    <recommendedName>
        <fullName evidence="4">DUF2628 domain-containing protein</fullName>
    </recommendedName>
</protein>
<keyword evidence="1" id="KW-0472">Membrane</keyword>
<dbReference type="HOGENOM" id="CLU_1292485_0_0_5"/>
<keyword evidence="1" id="KW-1133">Transmembrane helix</keyword>
<reference evidence="2 3" key="1">
    <citation type="submission" date="2014-07" db="EMBL/GenBank/DDBJ databases">
        <title>Comparative genomic insights into amoeba endosymbionts belonging to the families of Holosporaceae and Candidatus Midichloriaceae within Rickettsiales.</title>
        <authorList>
            <person name="Wang Z."/>
            <person name="Wu M."/>
        </authorList>
    </citation>
    <scope>NUCLEOTIDE SEQUENCE [LARGE SCALE GENOMIC DNA]</scope>
    <source>
        <strain evidence="2">PRA3</strain>
    </source>
</reference>
<evidence type="ECO:0000313" key="3">
    <source>
        <dbReference type="Proteomes" id="UP000028926"/>
    </source>
</evidence>
<feature type="transmembrane region" description="Helical" evidence="1">
    <location>
        <begin position="69"/>
        <end position="90"/>
    </location>
</feature>
<dbReference type="EMBL" id="CP008941">
    <property type="protein sequence ID" value="AIK96089.1"/>
    <property type="molecule type" value="Genomic_DNA"/>
</dbReference>
<organism evidence="2 3">
    <name type="scientific">Candidatus Odyssella acanthamoebae</name>
    <dbReference type="NCBI Taxonomy" id="91604"/>
    <lineage>
        <taxon>Bacteria</taxon>
        <taxon>Pseudomonadati</taxon>
        <taxon>Pseudomonadota</taxon>
        <taxon>Alphaproteobacteria</taxon>
        <taxon>Holosporales</taxon>
        <taxon>Candidatus Paracaedibacteraceae</taxon>
        <taxon>Candidatus Odyssella</taxon>
    </lineage>
</organism>
<proteinExistence type="predicted"/>
<dbReference type="eggNOG" id="ENOG5031BK8">
    <property type="taxonomic scope" value="Bacteria"/>
</dbReference>
<accession>A0A077AVL7</accession>
<dbReference type="RefSeq" id="WP_038464058.1">
    <property type="nucleotide sequence ID" value="NZ_CP008941.1"/>
</dbReference>